<dbReference type="InterPro" id="IPR036134">
    <property type="entry name" value="Crypto/Photolyase_FAD-like_sf"/>
</dbReference>
<gene>
    <name evidence="1" type="ORF">DEM34_05445</name>
</gene>
<accession>A0A2U2N5I5</accession>
<protein>
    <submittedName>
        <fullName evidence="1">Cryptochrome/photolyase family protein</fullName>
    </submittedName>
</protein>
<name>A0A2U2N5I5_9GAMM</name>
<dbReference type="Gene3D" id="3.40.50.620">
    <property type="entry name" value="HUPs"/>
    <property type="match status" value="1"/>
</dbReference>
<dbReference type="InterPro" id="IPR007357">
    <property type="entry name" value="PhrB-like"/>
</dbReference>
<dbReference type="RefSeq" id="WP_109677053.1">
    <property type="nucleotide sequence ID" value="NZ_CP086615.1"/>
</dbReference>
<dbReference type="Gene3D" id="1.25.40.80">
    <property type="match status" value="1"/>
</dbReference>
<dbReference type="Proteomes" id="UP000245474">
    <property type="component" value="Unassembled WGS sequence"/>
</dbReference>
<dbReference type="Pfam" id="PF04244">
    <property type="entry name" value="DPRP"/>
    <property type="match status" value="1"/>
</dbReference>
<dbReference type="InterPro" id="IPR014729">
    <property type="entry name" value="Rossmann-like_a/b/a_fold"/>
</dbReference>
<dbReference type="GO" id="GO:0016829">
    <property type="term" value="F:lyase activity"/>
    <property type="evidence" value="ECO:0007669"/>
    <property type="project" value="UniProtKB-KW"/>
</dbReference>
<dbReference type="OrthoDB" id="5288100at2"/>
<proteinExistence type="predicted"/>
<evidence type="ECO:0000313" key="2">
    <source>
        <dbReference type="Proteomes" id="UP000245474"/>
    </source>
</evidence>
<dbReference type="InterPro" id="IPR052551">
    <property type="entry name" value="UV-DNA_repair_photolyase"/>
</dbReference>
<reference evidence="1 2" key="1">
    <citation type="submission" date="2018-05" db="EMBL/GenBank/DDBJ databases">
        <title>Spiribacter halobius sp. nov., a moderately halophilic bacterium isolated from marine solar saltern.</title>
        <authorList>
            <person name="Zheng W.-S."/>
            <person name="Lu D.-C."/>
            <person name="Du Z.-J."/>
        </authorList>
    </citation>
    <scope>NUCLEOTIDE SEQUENCE [LARGE SCALE GENOMIC DNA]</scope>
    <source>
        <strain evidence="1 2">E85</strain>
    </source>
</reference>
<keyword evidence="1" id="KW-0456">Lyase</keyword>
<dbReference type="Gene3D" id="1.10.10.1710">
    <property type="entry name" value="Deoxyribodipyrimidine photolyase-related"/>
    <property type="match status" value="1"/>
</dbReference>
<dbReference type="SUPFAM" id="SSF48173">
    <property type="entry name" value="Cryptochrome/photolyase FAD-binding domain"/>
    <property type="match status" value="1"/>
</dbReference>
<keyword evidence="2" id="KW-1185">Reference proteome</keyword>
<dbReference type="EMBL" id="QFFI01000006">
    <property type="protein sequence ID" value="PWG64327.1"/>
    <property type="molecule type" value="Genomic_DNA"/>
</dbReference>
<comment type="caution">
    <text evidence="1">The sequence shown here is derived from an EMBL/GenBank/DDBJ whole genome shotgun (WGS) entry which is preliminary data.</text>
</comment>
<evidence type="ECO:0000313" key="1">
    <source>
        <dbReference type="EMBL" id="PWG64327.1"/>
    </source>
</evidence>
<dbReference type="Gene3D" id="1.10.579.10">
    <property type="entry name" value="DNA Cyclobutane Dipyrimidine Photolyase, subunit A, domain 3"/>
    <property type="match status" value="1"/>
</dbReference>
<dbReference type="PANTHER" id="PTHR38657">
    <property type="entry name" value="SLR1343 PROTEIN"/>
    <property type="match status" value="1"/>
</dbReference>
<organism evidence="1 2">
    <name type="scientific">Sediminicurvatus halobius</name>
    <dbReference type="NCBI Taxonomy" id="2182432"/>
    <lineage>
        <taxon>Bacteria</taxon>
        <taxon>Pseudomonadati</taxon>
        <taxon>Pseudomonadota</taxon>
        <taxon>Gammaproteobacteria</taxon>
        <taxon>Chromatiales</taxon>
        <taxon>Ectothiorhodospiraceae</taxon>
        <taxon>Sediminicurvatus</taxon>
    </lineage>
</organism>
<dbReference type="PANTHER" id="PTHR38657:SF1">
    <property type="entry name" value="SLR1343 PROTEIN"/>
    <property type="match status" value="1"/>
</dbReference>
<dbReference type="AlphaFoldDB" id="A0A2U2N5I5"/>
<sequence length="515" mass="57985">MRHLVLVLGDQLDPGSAALDDFDPEQDAVWMGEVAEEATHVPAHQQRLVLFFSAMRHFRDRLRERGIKVHYHALGPDPAADRGADFVTLLQADVPALAPQRLVVVEPGDWRVQRRLETAAAALGLPLEQRADRHFYCSREGFRDWARGRKGLVLEYFYRHLRRHYGVLMDGDQPAGGAWNFDRDNRETFGREGPGELPPAPSFEPDATTREVIALVQARFPGHPGDAAAFDQPVTPEQAEAALDSFIRHRLPAFGTWQDAIWTGEPFLYHARLSAALNLHLLDPRRCVEAAVAAWEAGRAPLNAVEGFVRQILGWREFVRGVYWLHMPEYAGHNALGHEGALPACYWDGDTDMACIADAMRSVLAHGYAHHIQRLMVLGLFAQLYGVHPYRFHEWHMAMYLDAVDWVSLPNTLGMSQYGDGGIVGSKPYCASGAYISRMSNACRQCRYDPRQATGEGACPFTTLYWDFLDRHAGRLRGNRRLQFQLRNLQRKPEEERAAIRRAAAALRERLGAGA</sequence>